<gene>
    <name evidence="1" type="ORF">EWU23_13345</name>
</gene>
<accession>A0ABX0F366</accession>
<protein>
    <submittedName>
        <fullName evidence="1">Uncharacterized protein</fullName>
    </submittedName>
</protein>
<organism evidence="1 2">
    <name type="scientific">Aquirufa beregesia</name>
    <dbReference type="NCBI Taxonomy" id="2516556"/>
    <lineage>
        <taxon>Bacteria</taxon>
        <taxon>Pseudomonadati</taxon>
        <taxon>Bacteroidota</taxon>
        <taxon>Cytophagia</taxon>
        <taxon>Cytophagales</taxon>
        <taxon>Flectobacillaceae</taxon>
        <taxon>Aquirufa</taxon>
    </lineage>
</organism>
<dbReference type="EMBL" id="SEWW01000012">
    <property type="protein sequence ID" value="NGZ45464.1"/>
    <property type="molecule type" value="Genomic_DNA"/>
</dbReference>
<evidence type="ECO:0000313" key="1">
    <source>
        <dbReference type="EMBL" id="NGZ45464.1"/>
    </source>
</evidence>
<sequence length="63" mass="6828">MNTFNDLHYGLRTDRRAAGSSTFAIGGVSCLPDSFVVADSSVLRINISGKNLAHRIAANRYTK</sequence>
<proteinExistence type="predicted"/>
<comment type="caution">
    <text evidence="1">The sequence shown here is derived from an EMBL/GenBank/DDBJ whole genome shotgun (WGS) entry which is preliminary data.</text>
</comment>
<keyword evidence="2" id="KW-1185">Reference proteome</keyword>
<evidence type="ECO:0000313" key="2">
    <source>
        <dbReference type="Proteomes" id="UP001318301"/>
    </source>
</evidence>
<reference evidence="1 2" key="1">
    <citation type="submission" date="2019-02" db="EMBL/GenBank/DDBJ databases">
        <title>Genome of a new Bacteroidetes strain.</title>
        <authorList>
            <person name="Pitt A."/>
        </authorList>
    </citation>
    <scope>NUCLEOTIDE SEQUENCE [LARGE SCALE GENOMIC DNA]</scope>
    <source>
        <strain evidence="1 2">50C-KIRBA</strain>
    </source>
</reference>
<dbReference type="Proteomes" id="UP001318301">
    <property type="component" value="Unassembled WGS sequence"/>
</dbReference>
<name>A0ABX0F366_9BACT</name>